<evidence type="ECO:0000259" key="8">
    <source>
        <dbReference type="Pfam" id="PF01850"/>
    </source>
</evidence>
<dbReference type="InterPro" id="IPR002716">
    <property type="entry name" value="PIN_dom"/>
</dbReference>
<evidence type="ECO:0000256" key="3">
    <source>
        <dbReference type="ARBA" id="ARBA00022722"/>
    </source>
</evidence>
<sequence>MYLLDTNVVSLLAPAMRRTEADEKVVEWIVSRSADLWLSVITAAEIEDGIASAARKGATRKSQHLEEWWGEIRHYYGNRILPLDLDTARMTGHLMTTARAAGISPGFEDIAIAATGQKNDLTVLTINERDFRPLGVKYQNPFSTLPA</sequence>
<keyword evidence="10" id="KW-1185">Reference proteome</keyword>
<dbReference type="InterPro" id="IPR029060">
    <property type="entry name" value="PIN-like_dom_sf"/>
</dbReference>
<dbReference type="Pfam" id="PF01850">
    <property type="entry name" value="PIN"/>
    <property type="match status" value="1"/>
</dbReference>
<evidence type="ECO:0000256" key="2">
    <source>
        <dbReference type="ARBA" id="ARBA00022649"/>
    </source>
</evidence>
<dbReference type="PANTHER" id="PTHR33653">
    <property type="entry name" value="RIBONUCLEASE VAPC2"/>
    <property type="match status" value="1"/>
</dbReference>
<comment type="similarity">
    <text evidence="7">Belongs to the PINc/VapC protein family.</text>
</comment>
<name>A0A2P7AM89_9HYPH</name>
<evidence type="ECO:0000256" key="4">
    <source>
        <dbReference type="ARBA" id="ARBA00022723"/>
    </source>
</evidence>
<dbReference type="InterPro" id="IPR050556">
    <property type="entry name" value="Type_II_TA_system_RNase"/>
</dbReference>
<dbReference type="AlphaFoldDB" id="A0A2P7AM89"/>
<gene>
    <name evidence="9" type="ORF">CU100_21865</name>
</gene>
<keyword evidence="3" id="KW-0540">Nuclease</keyword>
<feature type="domain" description="PIN" evidence="8">
    <location>
        <begin position="2"/>
        <end position="132"/>
    </location>
</feature>
<accession>A0A2P7AM89</accession>
<keyword evidence="6" id="KW-0460">Magnesium</keyword>
<organism evidence="9 10">
    <name type="scientific">Phyllobacterium endophyticum</name>
    <dbReference type="NCBI Taxonomy" id="1149773"/>
    <lineage>
        <taxon>Bacteria</taxon>
        <taxon>Pseudomonadati</taxon>
        <taxon>Pseudomonadota</taxon>
        <taxon>Alphaproteobacteria</taxon>
        <taxon>Hyphomicrobiales</taxon>
        <taxon>Phyllobacteriaceae</taxon>
        <taxon>Phyllobacterium</taxon>
    </lineage>
</organism>
<protein>
    <submittedName>
        <fullName evidence="9">VapC toxin family PIN domain ribonuclease</fullName>
    </submittedName>
</protein>
<keyword evidence="5" id="KW-0378">Hydrolase</keyword>
<dbReference type="Gene3D" id="3.40.50.1010">
    <property type="entry name" value="5'-nuclease"/>
    <property type="match status" value="1"/>
</dbReference>
<dbReference type="GO" id="GO:0016787">
    <property type="term" value="F:hydrolase activity"/>
    <property type="evidence" value="ECO:0007669"/>
    <property type="project" value="UniProtKB-KW"/>
</dbReference>
<dbReference type="GO" id="GO:0004518">
    <property type="term" value="F:nuclease activity"/>
    <property type="evidence" value="ECO:0007669"/>
    <property type="project" value="UniProtKB-KW"/>
</dbReference>
<evidence type="ECO:0000256" key="6">
    <source>
        <dbReference type="ARBA" id="ARBA00022842"/>
    </source>
</evidence>
<reference evidence="10" key="1">
    <citation type="submission" date="2017-11" db="EMBL/GenBank/DDBJ databases">
        <authorList>
            <person name="Kuznetsova I."/>
            <person name="Sazanova A."/>
            <person name="Chirak E."/>
            <person name="Safronova V."/>
            <person name="Willems A."/>
        </authorList>
    </citation>
    <scope>NUCLEOTIDE SEQUENCE [LARGE SCALE GENOMIC DNA]</scope>
    <source>
        <strain evidence="10">PEPV15</strain>
    </source>
</reference>
<dbReference type="PANTHER" id="PTHR33653:SF1">
    <property type="entry name" value="RIBONUCLEASE VAPC2"/>
    <property type="match status" value="1"/>
</dbReference>
<keyword evidence="2" id="KW-1277">Toxin-antitoxin system</keyword>
<proteinExistence type="inferred from homology"/>
<comment type="cofactor">
    <cofactor evidence="1">
        <name>Mg(2+)</name>
        <dbReference type="ChEBI" id="CHEBI:18420"/>
    </cofactor>
</comment>
<dbReference type="GO" id="GO:0046872">
    <property type="term" value="F:metal ion binding"/>
    <property type="evidence" value="ECO:0007669"/>
    <property type="project" value="UniProtKB-KW"/>
</dbReference>
<evidence type="ECO:0000256" key="1">
    <source>
        <dbReference type="ARBA" id="ARBA00001946"/>
    </source>
</evidence>
<evidence type="ECO:0000256" key="7">
    <source>
        <dbReference type="ARBA" id="ARBA00038093"/>
    </source>
</evidence>
<dbReference type="EMBL" id="PGGN01000005">
    <property type="protein sequence ID" value="PSH55322.1"/>
    <property type="molecule type" value="Genomic_DNA"/>
</dbReference>
<comment type="caution">
    <text evidence="9">The sequence shown here is derived from an EMBL/GenBank/DDBJ whole genome shotgun (WGS) entry which is preliminary data.</text>
</comment>
<dbReference type="CDD" id="cd18746">
    <property type="entry name" value="PIN_VapC4-5_FitB-like"/>
    <property type="match status" value="1"/>
</dbReference>
<evidence type="ECO:0000313" key="10">
    <source>
        <dbReference type="Proteomes" id="UP000241158"/>
    </source>
</evidence>
<dbReference type="SUPFAM" id="SSF88723">
    <property type="entry name" value="PIN domain-like"/>
    <property type="match status" value="1"/>
</dbReference>
<evidence type="ECO:0000313" key="9">
    <source>
        <dbReference type="EMBL" id="PSH55322.1"/>
    </source>
</evidence>
<dbReference type="Proteomes" id="UP000241158">
    <property type="component" value="Unassembled WGS sequence"/>
</dbReference>
<keyword evidence="4" id="KW-0479">Metal-binding</keyword>
<evidence type="ECO:0000256" key="5">
    <source>
        <dbReference type="ARBA" id="ARBA00022801"/>
    </source>
</evidence>
<dbReference type="RefSeq" id="WP_106718752.1">
    <property type="nucleotide sequence ID" value="NZ_JACHXT010000005.1"/>
</dbReference>
<dbReference type="OrthoDB" id="7188375at2"/>